<dbReference type="GO" id="GO:0005771">
    <property type="term" value="C:multivesicular body"/>
    <property type="evidence" value="ECO:0007669"/>
    <property type="project" value="TreeGrafter"/>
</dbReference>
<evidence type="ECO:0000256" key="2">
    <source>
        <dbReference type="ARBA" id="ARBA00004496"/>
    </source>
</evidence>
<comment type="similarity">
    <text evidence="3">Belongs to the VTA1 family.</text>
</comment>
<feature type="domain" description="Vta1/callose synthase N-terminal" evidence="10">
    <location>
        <begin position="4"/>
        <end position="112"/>
    </location>
</feature>
<dbReference type="GO" id="GO:0015031">
    <property type="term" value="P:protein transport"/>
    <property type="evidence" value="ECO:0007669"/>
    <property type="project" value="UniProtKB-KW"/>
</dbReference>
<dbReference type="InterPro" id="IPR023175">
    <property type="entry name" value="Vta1/CALS_N_sf"/>
</dbReference>
<dbReference type="WBParaSite" id="jg1198">
    <property type="protein sequence ID" value="jg1198"/>
    <property type="gene ID" value="jg1198"/>
</dbReference>
<evidence type="ECO:0000259" key="11">
    <source>
        <dbReference type="Pfam" id="PF18097"/>
    </source>
</evidence>
<dbReference type="GO" id="GO:0032511">
    <property type="term" value="P:late endosome to vacuole transport via multivesicular body sorting pathway"/>
    <property type="evidence" value="ECO:0007669"/>
    <property type="project" value="InterPro"/>
</dbReference>
<dbReference type="Proteomes" id="UP000887574">
    <property type="component" value="Unplaced"/>
</dbReference>
<feature type="compositionally biased region" description="Polar residues" evidence="9">
    <location>
        <begin position="118"/>
        <end position="135"/>
    </location>
</feature>
<reference evidence="13" key="1">
    <citation type="submission" date="2022-11" db="UniProtKB">
        <authorList>
            <consortium name="WormBaseParasite"/>
        </authorList>
    </citation>
    <scope>IDENTIFICATION</scope>
</reference>
<evidence type="ECO:0000256" key="5">
    <source>
        <dbReference type="ARBA" id="ARBA00022490"/>
    </source>
</evidence>
<keyword evidence="5" id="KW-0963">Cytoplasm</keyword>
<dbReference type="InterPro" id="IPR044538">
    <property type="entry name" value="Vta1-like"/>
</dbReference>
<evidence type="ECO:0000256" key="9">
    <source>
        <dbReference type="SAM" id="MobiDB-lite"/>
    </source>
</evidence>
<feature type="region of interest" description="Disordered" evidence="9">
    <location>
        <begin position="114"/>
        <end position="185"/>
    </location>
</feature>
<feature type="compositionally biased region" description="Polar residues" evidence="9">
    <location>
        <begin position="161"/>
        <end position="170"/>
    </location>
</feature>
<dbReference type="PANTHER" id="PTHR46009">
    <property type="entry name" value="VACUOLAR PROTEIN SORTING-ASSOCIATED PROTEIN VTA1 HOMOLOG"/>
    <property type="match status" value="1"/>
</dbReference>
<evidence type="ECO:0000256" key="6">
    <source>
        <dbReference type="ARBA" id="ARBA00022753"/>
    </source>
</evidence>
<dbReference type="Pfam" id="PF18097">
    <property type="entry name" value="Vta1_C"/>
    <property type="match status" value="1"/>
</dbReference>
<evidence type="ECO:0000256" key="7">
    <source>
        <dbReference type="ARBA" id="ARBA00022927"/>
    </source>
</evidence>
<sequence>MKLDKSTPVALNYLTTLLSVLEQIKKENPSNEALTQDIVAQAHIESIAQKMFQYAETQDSRGMFDSKVVKAFYTSSILFDVLSVFGELDENIKSASKFAKWRATYIHTCLKNGEQPVPANQSNPEIRNPTANSFANPPAGYGENPSGHPTGYGQHTHGASPGSSRSNYSPVPQPRHQPAPVSPANFSFVPPARPVAPNTAPGQPGPNLSIDEVLEAKKYVKYALSALDYDDSKAAIENMHKALALLQK</sequence>
<dbReference type="Pfam" id="PF04652">
    <property type="entry name" value="Vta1"/>
    <property type="match status" value="1"/>
</dbReference>
<comment type="subcellular location">
    <subcellularLocation>
        <location evidence="2">Cytoplasm</location>
    </subcellularLocation>
    <subcellularLocation>
        <location evidence="1">Endosome membrane</location>
        <topology evidence="1">Peripheral membrane protein</topology>
    </subcellularLocation>
</comment>
<protein>
    <submittedName>
        <fullName evidence="13">Vacuolar protein sorting-associated protein VTA1</fullName>
    </submittedName>
</protein>
<dbReference type="Gene3D" id="1.25.40.270">
    <property type="entry name" value="Vacuolar protein sorting-associated protein vta1"/>
    <property type="match status" value="1"/>
</dbReference>
<keyword evidence="7" id="KW-0653">Protein transport</keyword>
<evidence type="ECO:0000259" key="10">
    <source>
        <dbReference type="Pfam" id="PF04652"/>
    </source>
</evidence>
<evidence type="ECO:0000313" key="12">
    <source>
        <dbReference type="Proteomes" id="UP000887574"/>
    </source>
</evidence>
<evidence type="ECO:0000256" key="1">
    <source>
        <dbReference type="ARBA" id="ARBA00004481"/>
    </source>
</evidence>
<evidence type="ECO:0000256" key="4">
    <source>
        <dbReference type="ARBA" id="ARBA00022448"/>
    </source>
</evidence>
<dbReference type="InterPro" id="IPR039431">
    <property type="entry name" value="Vta1/CALS_N"/>
</dbReference>
<evidence type="ECO:0000256" key="8">
    <source>
        <dbReference type="ARBA" id="ARBA00023136"/>
    </source>
</evidence>
<keyword evidence="4" id="KW-0813">Transport</keyword>
<dbReference type="AlphaFoldDB" id="A0A915CRY4"/>
<dbReference type="Gene3D" id="1.20.5.420">
    <property type="entry name" value="Immunoglobulin FC, subunit C"/>
    <property type="match status" value="1"/>
</dbReference>
<accession>A0A915CRY4</accession>
<keyword evidence="6" id="KW-0967">Endosome</keyword>
<name>A0A915CRY4_9BILA</name>
<proteinExistence type="inferred from homology"/>
<dbReference type="PANTHER" id="PTHR46009:SF1">
    <property type="entry name" value="VACUOLAR PROTEIN SORTING-ASSOCIATED PROTEIN VTA1 HOMOLOG"/>
    <property type="match status" value="1"/>
</dbReference>
<evidence type="ECO:0000256" key="3">
    <source>
        <dbReference type="ARBA" id="ARBA00007895"/>
    </source>
</evidence>
<feature type="compositionally biased region" description="Pro residues" evidence="9">
    <location>
        <begin position="171"/>
        <end position="181"/>
    </location>
</feature>
<keyword evidence="12" id="KW-1185">Reference proteome</keyword>
<feature type="domain" description="Vta1 C-terminal" evidence="11">
    <location>
        <begin position="212"/>
        <end position="247"/>
    </location>
</feature>
<evidence type="ECO:0000313" key="13">
    <source>
        <dbReference type="WBParaSite" id="jg1198"/>
    </source>
</evidence>
<dbReference type="InterPro" id="IPR041212">
    <property type="entry name" value="Vta1_C"/>
</dbReference>
<dbReference type="GO" id="GO:0010008">
    <property type="term" value="C:endosome membrane"/>
    <property type="evidence" value="ECO:0007669"/>
    <property type="project" value="UniProtKB-SubCell"/>
</dbReference>
<keyword evidence="8" id="KW-0472">Membrane</keyword>
<organism evidence="12 13">
    <name type="scientific">Ditylenchus dipsaci</name>
    <dbReference type="NCBI Taxonomy" id="166011"/>
    <lineage>
        <taxon>Eukaryota</taxon>
        <taxon>Metazoa</taxon>
        <taxon>Ecdysozoa</taxon>
        <taxon>Nematoda</taxon>
        <taxon>Chromadorea</taxon>
        <taxon>Rhabditida</taxon>
        <taxon>Tylenchina</taxon>
        <taxon>Tylenchomorpha</taxon>
        <taxon>Sphaerularioidea</taxon>
        <taxon>Anguinidae</taxon>
        <taxon>Anguininae</taxon>
        <taxon>Ditylenchus</taxon>
    </lineage>
</organism>